<reference evidence="1 2" key="1">
    <citation type="journal article" date="2021" name="Hortic Res">
        <title>Chromosome-scale assembly of the Dendrobium chrysotoxum genome enhances the understanding of orchid evolution.</title>
        <authorList>
            <person name="Zhang Y."/>
            <person name="Zhang G.Q."/>
            <person name="Zhang D."/>
            <person name="Liu X.D."/>
            <person name="Xu X.Y."/>
            <person name="Sun W.H."/>
            <person name="Yu X."/>
            <person name="Zhu X."/>
            <person name="Wang Z.W."/>
            <person name="Zhao X."/>
            <person name="Zhong W.Y."/>
            <person name="Chen H."/>
            <person name="Yin W.L."/>
            <person name="Huang T."/>
            <person name="Niu S.C."/>
            <person name="Liu Z.J."/>
        </authorList>
    </citation>
    <scope>NUCLEOTIDE SEQUENCE [LARGE SCALE GENOMIC DNA]</scope>
    <source>
        <strain evidence="1">Lindl</strain>
    </source>
</reference>
<comment type="caution">
    <text evidence="1">The sequence shown here is derived from an EMBL/GenBank/DDBJ whole genome shotgun (WGS) entry which is preliminary data.</text>
</comment>
<organism evidence="1 2">
    <name type="scientific">Dendrobium chrysotoxum</name>
    <name type="common">Orchid</name>
    <dbReference type="NCBI Taxonomy" id="161865"/>
    <lineage>
        <taxon>Eukaryota</taxon>
        <taxon>Viridiplantae</taxon>
        <taxon>Streptophyta</taxon>
        <taxon>Embryophyta</taxon>
        <taxon>Tracheophyta</taxon>
        <taxon>Spermatophyta</taxon>
        <taxon>Magnoliopsida</taxon>
        <taxon>Liliopsida</taxon>
        <taxon>Asparagales</taxon>
        <taxon>Orchidaceae</taxon>
        <taxon>Epidendroideae</taxon>
        <taxon>Malaxideae</taxon>
        <taxon>Dendrobiinae</taxon>
        <taxon>Dendrobium</taxon>
    </lineage>
</organism>
<dbReference type="AlphaFoldDB" id="A0AAV7FLJ9"/>
<accession>A0AAV7FLJ9</accession>
<dbReference type="EMBL" id="JAGFBR010000784">
    <property type="protein sequence ID" value="KAH0434783.1"/>
    <property type="molecule type" value="Genomic_DNA"/>
</dbReference>
<sequence length="153" mass="17301">MAYPIILLGFGEATETNRFLRHPPRIVPQLIQNSLNPMRITSFVGWQIAFLMALKQVARMGCGNSARTLIHRLHHGSRAFHGTQLISESATGANLNRPLSPHLLLKKPQLSAAYLISHHTFRVGVICAAFAAYDEYIFFSLWHQWVYTCDSKL</sequence>
<protein>
    <submittedName>
        <fullName evidence="1">Uncharacterized protein</fullName>
    </submittedName>
</protein>
<keyword evidence="2" id="KW-1185">Reference proteome</keyword>
<evidence type="ECO:0000313" key="2">
    <source>
        <dbReference type="Proteomes" id="UP000775213"/>
    </source>
</evidence>
<proteinExistence type="predicted"/>
<evidence type="ECO:0000313" key="1">
    <source>
        <dbReference type="EMBL" id="KAH0434783.1"/>
    </source>
</evidence>
<gene>
    <name evidence="1" type="ORF">IEQ34_026778</name>
</gene>
<dbReference type="Proteomes" id="UP000775213">
    <property type="component" value="Unassembled WGS sequence"/>
</dbReference>
<name>A0AAV7FLJ9_DENCH</name>